<dbReference type="AlphaFoldDB" id="A0A1G9W2L7"/>
<comment type="subcellular location">
    <subcellularLocation>
        <location evidence="1">Membrane</location>
        <topology evidence="1">Multi-pass membrane protein</topology>
    </subcellularLocation>
</comment>
<keyword evidence="3 6" id="KW-0812">Transmembrane</keyword>
<protein>
    <submittedName>
        <fullName evidence="8">Citrate-Mg2+:H+ or citrate-Ca2+:H+ symporter, CitMHS family</fullName>
    </submittedName>
</protein>
<feature type="transmembrane region" description="Helical" evidence="6">
    <location>
        <begin position="254"/>
        <end position="271"/>
    </location>
</feature>
<dbReference type="Proteomes" id="UP000214880">
    <property type="component" value="Unassembled WGS sequence"/>
</dbReference>
<accession>A0A1G9W2L7</accession>
<evidence type="ECO:0000259" key="7">
    <source>
        <dbReference type="Pfam" id="PF03600"/>
    </source>
</evidence>
<proteinExistence type="predicted"/>
<evidence type="ECO:0000256" key="4">
    <source>
        <dbReference type="ARBA" id="ARBA00022989"/>
    </source>
</evidence>
<feature type="transmembrane region" description="Helical" evidence="6">
    <location>
        <begin position="428"/>
        <end position="447"/>
    </location>
</feature>
<feature type="domain" description="Citrate transporter-like" evidence="7">
    <location>
        <begin position="14"/>
        <end position="399"/>
    </location>
</feature>
<dbReference type="Pfam" id="PF03600">
    <property type="entry name" value="CitMHS"/>
    <property type="match status" value="1"/>
</dbReference>
<feature type="transmembrane region" description="Helical" evidence="6">
    <location>
        <begin position="190"/>
        <end position="212"/>
    </location>
</feature>
<keyword evidence="2" id="KW-0813">Transport</keyword>
<keyword evidence="9" id="KW-1185">Reference proteome</keyword>
<feature type="transmembrane region" description="Helical" evidence="6">
    <location>
        <begin position="153"/>
        <end position="170"/>
    </location>
</feature>
<evidence type="ECO:0000256" key="6">
    <source>
        <dbReference type="SAM" id="Phobius"/>
    </source>
</evidence>
<dbReference type="GO" id="GO:0015137">
    <property type="term" value="F:citrate transmembrane transporter activity"/>
    <property type="evidence" value="ECO:0007669"/>
    <property type="project" value="InterPro"/>
</dbReference>
<dbReference type="STRING" id="146817.SAMN04488502_107106"/>
<reference evidence="8 9" key="1">
    <citation type="submission" date="2016-10" db="EMBL/GenBank/DDBJ databases">
        <authorList>
            <person name="de Groot N.N."/>
        </authorList>
    </citation>
    <scope>NUCLEOTIDE SEQUENCE [LARGE SCALE GENOMIC DNA]</scope>
    <source>
        <strain evidence="8 9">DSM 1736</strain>
    </source>
</reference>
<keyword evidence="5 6" id="KW-0472">Membrane</keyword>
<keyword evidence="4 6" id="KW-1133">Transmembrane helix</keyword>
<evidence type="ECO:0000256" key="1">
    <source>
        <dbReference type="ARBA" id="ARBA00004141"/>
    </source>
</evidence>
<feature type="transmembrane region" description="Helical" evidence="6">
    <location>
        <begin position="338"/>
        <end position="357"/>
    </location>
</feature>
<feature type="transmembrane region" description="Helical" evidence="6">
    <location>
        <begin position="22"/>
        <end position="43"/>
    </location>
</feature>
<evidence type="ECO:0000256" key="2">
    <source>
        <dbReference type="ARBA" id="ARBA00022448"/>
    </source>
</evidence>
<feature type="transmembrane region" description="Helical" evidence="6">
    <location>
        <begin position="79"/>
        <end position="104"/>
    </location>
</feature>
<name>A0A1G9W2L7_9FIRM</name>
<organism evidence="8 9">
    <name type="scientific">Dendrosporobacter quercicolus</name>
    <dbReference type="NCBI Taxonomy" id="146817"/>
    <lineage>
        <taxon>Bacteria</taxon>
        <taxon>Bacillati</taxon>
        <taxon>Bacillota</taxon>
        <taxon>Negativicutes</taxon>
        <taxon>Selenomonadales</taxon>
        <taxon>Sporomusaceae</taxon>
        <taxon>Dendrosporobacter</taxon>
    </lineage>
</organism>
<feature type="transmembrane region" description="Helical" evidence="6">
    <location>
        <begin position="306"/>
        <end position="326"/>
    </location>
</feature>
<evidence type="ECO:0000256" key="5">
    <source>
        <dbReference type="ARBA" id="ARBA00023136"/>
    </source>
</evidence>
<evidence type="ECO:0000256" key="3">
    <source>
        <dbReference type="ARBA" id="ARBA00022692"/>
    </source>
</evidence>
<dbReference type="NCBIfam" id="TIGR00784">
    <property type="entry name" value="citMHS"/>
    <property type="match status" value="1"/>
</dbReference>
<dbReference type="OrthoDB" id="5329450at2"/>
<evidence type="ECO:0000313" key="9">
    <source>
        <dbReference type="Proteomes" id="UP000214880"/>
    </source>
</evidence>
<evidence type="ECO:0000313" key="8">
    <source>
        <dbReference type="EMBL" id="SDM78792.1"/>
    </source>
</evidence>
<dbReference type="InterPro" id="IPR004680">
    <property type="entry name" value="Cit_transptr-like_dom"/>
</dbReference>
<gene>
    <name evidence="8" type="ORF">SAMN04488502_107106</name>
</gene>
<sequence>MLTILAYAMIITFLVLLTKRKLTVFSALILVPAVFGVISCIILDKDLLELFVWIKNGVFYSVNPTTKAVKMGVISGASLILFAVLYFGVMLKAGLFDPLCIYFIKKAKGDPLKITMATVMVASMVTLDGDTTTTIIVCTAAFLTLYKRMNMKLSYLAILITMPIGIFNQLPWGGPLVASAIALNVDMAQLFRQILPGMLVAEAYTIFAAYLIGKKERARLNYNPAQAANITPEQINEMVAAVKEFEPDFKRPRFFIFNLVLTVIVLGMLIADLAHGGMLFMVGSALALAVNYGVDEQMELLRNCASDVLIPALATFAAGAFTGILGNSGMSNAIANSIISIIPESLGVHMAPIYAIIAAPAICFLPQDAFYYGIAAVIAPVAAQFGITNEQTAVASMVGQAFRLASPVIPALYILTERTNMNFVEYQKLFFTWTWPVLLIYLFMHSVTGAMPF</sequence>
<dbReference type="InterPro" id="IPR014738">
    <property type="entry name" value="Citrate_transporter"/>
</dbReference>
<dbReference type="GO" id="GO:0016020">
    <property type="term" value="C:membrane"/>
    <property type="evidence" value="ECO:0007669"/>
    <property type="project" value="UniProtKB-SubCell"/>
</dbReference>
<dbReference type="EMBL" id="FNHB01000007">
    <property type="protein sequence ID" value="SDM78792.1"/>
    <property type="molecule type" value="Genomic_DNA"/>
</dbReference>
<feature type="transmembrane region" description="Helical" evidence="6">
    <location>
        <begin position="369"/>
        <end position="387"/>
    </location>
</feature>